<name>A0A845V1G1_9GAMM</name>
<dbReference type="Gene3D" id="3.90.550.10">
    <property type="entry name" value="Spore Coat Polysaccharide Biosynthesis Protein SpsA, Chain A"/>
    <property type="match status" value="1"/>
</dbReference>
<organism evidence="1 2">
    <name type="scientific">Wenzhouxiangella limi</name>
    <dbReference type="NCBI Taxonomy" id="2707351"/>
    <lineage>
        <taxon>Bacteria</taxon>
        <taxon>Pseudomonadati</taxon>
        <taxon>Pseudomonadota</taxon>
        <taxon>Gammaproteobacteria</taxon>
        <taxon>Chromatiales</taxon>
        <taxon>Wenzhouxiangellaceae</taxon>
        <taxon>Wenzhouxiangella</taxon>
    </lineage>
</organism>
<comment type="caution">
    <text evidence="1">The sequence shown here is derived from an EMBL/GenBank/DDBJ whole genome shotgun (WGS) entry which is preliminary data.</text>
</comment>
<sequence>MNSDNFSFSFTIPGHGAGTRSRYIARPFEAQPLGEETIILAAGARSTVQAPLFYAQMLAHCSEFKSLDEHAASVMRTFGLPAEQQPAVRQGLEGLVERGLLQDEQSVYQGLGSKQTAEDVAPAPIESLCIRTCNRPRDLERLLASLAGKTEGTGLRRILVLDDARSKESMAATADVLRKFETRLDAEIFHIDRQTRRQLTTSFAARAGVETRHLQWIIEGDEDDPEASYGANLNLALLLTAGERFLMIDDDATLDPYALQTPEDKLSLRVAHEFEVRFPDPNKPETEQYPRLDLNPIMAHDGMLGHPVAAIAARHGLQNGHLLADLSPQMIHDFTLRPRIRLTTNGTLGDSGTGGMMWLYTLPARQLKPWFASRERYHQLALGRRVARSTSETQIASSVSLMTTTLTGVDNREMLLPVPAKGRGEDLLFGVGIRYLYPGTPCCALPWMLPHRLDSPRQWTTDNLSQRQGASVVGYVSAGIEDLADVKMPDDSLARTRVLAEWLQGLAEMQHPALLNDLRRYVVQRRADAARNIGATLNDLEQDQLPAWLREDFTRMIDRQKGLAEDEEESLAKLVPKVRHFAAQMGKTLPAWMTAWQWAAGTEFSERTGFKR</sequence>
<dbReference type="Proteomes" id="UP000484885">
    <property type="component" value="Unassembled WGS sequence"/>
</dbReference>
<evidence type="ECO:0000313" key="2">
    <source>
        <dbReference type="Proteomes" id="UP000484885"/>
    </source>
</evidence>
<accession>A0A845V1G1</accession>
<evidence type="ECO:0000313" key="1">
    <source>
        <dbReference type="EMBL" id="NDY96564.1"/>
    </source>
</evidence>
<gene>
    <name evidence="1" type="ORF">G3I74_12560</name>
</gene>
<protein>
    <submittedName>
        <fullName evidence="1">Uncharacterized protein</fullName>
    </submittedName>
</protein>
<reference evidence="1 2" key="1">
    <citation type="submission" date="2020-02" db="EMBL/GenBank/DDBJ databases">
        <authorList>
            <person name="Zhang X.-Y."/>
        </authorList>
    </citation>
    <scope>NUCLEOTIDE SEQUENCE [LARGE SCALE GENOMIC DNA]</scope>
    <source>
        <strain evidence="1 2">C33</strain>
    </source>
</reference>
<dbReference type="AlphaFoldDB" id="A0A845V1G1"/>
<dbReference type="RefSeq" id="WP_164211954.1">
    <property type="nucleotide sequence ID" value="NZ_JAAGSC010000043.1"/>
</dbReference>
<dbReference type="EMBL" id="JAAGSC010000043">
    <property type="protein sequence ID" value="NDY96564.1"/>
    <property type="molecule type" value="Genomic_DNA"/>
</dbReference>
<dbReference type="InterPro" id="IPR029044">
    <property type="entry name" value="Nucleotide-diphossugar_trans"/>
</dbReference>
<keyword evidence="2" id="KW-1185">Reference proteome</keyword>
<dbReference type="SUPFAM" id="SSF53448">
    <property type="entry name" value="Nucleotide-diphospho-sugar transferases"/>
    <property type="match status" value="1"/>
</dbReference>
<proteinExistence type="predicted"/>